<evidence type="ECO:0000313" key="12">
    <source>
        <dbReference type="Proteomes" id="UP000005239"/>
    </source>
</evidence>
<keyword evidence="7" id="KW-0238">DNA-binding</keyword>
<dbReference type="PROSITE" id="PS51030">
    <property type="entry name" value="NUCLEAR_REC_DBD_2"/>
    <property type="match status" value="1"/>
</dbReference>
<dbReference type="InterPro" id="IPR013088">
    <property type="entry name" value="Znf_NHR/GATA"/>
</dbReference>
<dbReference type="SUPFAM" id="SSF48508">
    <property type="entry name" value="Nuclear receptor ligand-binding domain"/>
    <property type="match status" value="1"/>
</dbReference>
<dbReference type="GO" id="GO:0003700">
    <property type="term" value="F:DNA-binding transcription factor activity"/>
    <property type="evidence" value="ECO:0000318"/>
    <property type="project" value="GO_Central"/>
</dbReference>
<evidence type="ECO:0000256" key="1">
    <source>
        <dbReference type="ARBA" id="ARBA00004123"/>
    </source>
</evidence>
<keyword evidence="3" id="KW-0479">Metal-binding</keyword>
<reference evidence="12" key="1">
    <citation type="journal article" date="2008" name="Nat. Genet.">
        <title>The Pristionchus pacificus genome provides a unique perspective on nematode lifestyle and parasitism.</title>
        <authorList>
            <person name="Dieterich C."/>
            <person name="Clifton S.W."/>
            <person name="Schuster L.N."/>
            <person name="Chinwalla A."/>
            <person name="Delehaunty K."/>
            <person name="Dinkelacker I."/>
            <person name="Fulton L."/>
            <person name="Fulton R."/>
            <person name="Godfrey J."/>
            <person name="Minx P."/>
            <person name="Mitreva M."/>
            <person name="Roeseler W."/>
            <person name="Tian H."/>
            <person name="Witte H."/>
            <person name="Yang S.P."/>
            <person name="Wilson R.K."/>
            <person name="Sommer R.J."/>
        </authorList>
    </citation>
    <scope>NUCLEOTIDE SEQUENCE [LARGE SCALE GENOMIC DNA]</scope>
    <source>
        <strain evidence="12">PS312</strain>
    </source>
</reference>
<dbReference type="AlphaFoldDB" id="A0A2A6C4P5"/>
<accession>A0A8R1U6W8</accession>
<dbReference type="InterPro" id="IPR000536">
    <property type="entry name" value="Nucl_hrmn_rcpt_lig-bd"/>
</dbReference>
<name>A0A2A6C4P5_PRIPA</name>
<keyword evidence="4" id="KW-0863">Zinc-finger</keyword>
<dbReference type="PANTHER" id="PTHR46011">
    <property type="entry name" value="NUCLEAR HORMONE RECEPTOR FAMILY MEMBER NHR-86-RELATED"/>
    <property type="match status" value="1"/>
</dbReference>
<proteinExistence type="inferred from homology"/>
<protein>
    <submittedName>
        <fullName evidence="11">Nuclear receptor</fullName>
    </submittedName>
</protein>
<reference evidence="11" key="2">
    <citation type="submission" date="2022-06" db="UniProtKB">
        <authorList>
            <consortium name="EnsemblMetazoa"/>
        </authorList>
    </citation>
    <scope>IDENTIFICATION</scope>
    <source>
        <strain evidence="11">PS312</strain>
    </source>
</reference>
<keyword evidence="10" id="KW-0539">Nucleus</keyword>
<sequence length="599" mass="68676">MSSLLPCIICSAPTNFTHFGINACRSCGDFYKRSVNAGRTFVCRQGNGNCTINQKDRHNCRGCRFEKCKRLGMKLVEQIPAESIPIDPSTSLPDVSTHAQNPLLSRISSEYLASVARRKICEFTLQPTSLHRHVKADFQGEDLLLVSFTFLMDCLKLYAGDYMHFATSCFPEFAELSLEDQRLMLKNFASRLYTVESHCGTFRKFGSHEGPLCVSHINAMQNDKFSYMGTLTAVHDARRFQFFTEEEDPTSNEEIVKLMNYYTDKTKRMLGPILSKSKFTDTEYDALFALSVWQIDPNQNMPDHIIELSVSARRTIFDAMKEYYQKELNLVDYSSIDRRKQMFADCGFEEKELQDYTYRFNFLRESVEYNTLNRFPDAYLLWDKKVVENSLPVFQSQLKLLNEYTEADEILKSLKESSTPKKRMSSLQLLARKSKRIIEIWNTMNDQLDAQLDSSQPFDYSLPFDARNSVGLSMIDADRSMNLLRDVLKSLSKRVEICDPEVQMISNVLWLLYSAMSIMNTLSVDQEYKTVEEAFQTLIGIVNGNTTVAVGAQPISTSETFNRRVGVAINTTTLLYDRIVSLLAETIKTSKRQERSGNK</sequence>
<evidence type="ECO:0000256" key="6">
    <source>
        <dbReference type="ARBA" id="ARBA00023015"/>
    </source>
</evidence>
<evidence type="ECO:0000256" key="10">
    <source>
        <dbReference type="ARBA" id="ARBA00023242"/>
    </source>
</evidence>
<dbReference type="GO" id="GO:0000978">
    <property type="term" value="F:RNA polymerase II cis-regulatory region sequence-specific DNA binding"/>
    <property type="evidence" value="ECO:0007669"/>
    <property type="project" value="InterPro"/>
</dbReference>
<evidence type="ECO:0000256" key="2">
    <source>
        <dbReference type="ARBA" id="ARBA00005993"/>
    </source>
</evidence>
<dbReference type="PANTHER" id="PTHR46011:SF6">
    <property type="entry name" value="HIGH ZINC ACTIVATED NUCLEAR RECEPTOR PROTEIN"/>
    <property type="match status" value="1"/>
</dbReference>
<comment type="subcellular location">
    <subcellularLocation>
        <location evidence="1">Nucleus</location>
    </subcellularLocation>
</comment>
<dbReference type="InterPro" id="IPR001628">
    <property type="entry name" value="Znf_hrmn_rcpt"/>
</dbReference>
<dbReference type="InterPro" id="IPR049636">
    <property type="entry name" value="HNF4-like_DBD"/>
</dbReference>
<evidence type="ECO:0000256" key="7">
    <source>
        <dbReference type="ARBA" id="ARBA00023125"/>
    </source>
</evidence>
<keyword evidence="5" id="KW-0862">Zinc</keyword>
<dbReference type="SUPFAM" id="SSF57716">
    <property type="entry name" value="Glucocorticoid receptor-like (DNA-binding domain)"/>
    <property type="match status" value="1"/>
</dbReference>
<evidence type="ECO:0000313" key="11">
    <source>
        <dbReference type="EnsemblMetazoa" id="PPA06056.1"/>
    </source>
</evidence>
<dbReference type="EnsemblMetazoa" id="PPA06056.1">
    <property type="protein sequence ID" value="PPA06056.1"/>
    <property type="gene ID" value="WBGene00095610"/>
</dbReference>
<evidence type="ECO:0000256" key="9">
    <source>
        <dbReference type="ARBA" id="ARBA00023170"/>
    </source>
</evidence>
<dbReference type="SMART" id="SM00399">
    <property type="entry name" value="ZnF_C4"/>
    <property type="match status" value="1"/>
</dbReference>
<dbReference type="GO" id="GO:0008270">
    <property type="term" value="F:zinc ion binding"/>
    <property type="evidence" value="ECO:0007669"/>
    <property type="project" value="UniProtKB-KW"/>
</dbReference>
<dbReference type="Proteomes" id="UP000005239">
    <property type="component" value="Unassembled WGS sequence"/>
</dbReference>
<dbReference type="PRINTS" id="PR00047">
    <property type="entry name" value="STROIDFINGER"/>
</dbReference>
<dbReference type="InterPro" id="IPR035500">
    <property type="entry name" value="NHR-like_dom_sf"/>
</dbReference>
<dbReference type="Gene3D" id="3.30.50.10">
    <property type="entry name" value="Erythroid Transcription Factor GATA-1, subunit A"/>
    <property type="match status" value="1"/>
</dbReference>
<keyword evidence="6" id="KW-0805">Transcription regulation</keyword>
<keyword evidence="12" id="KW-1185">Reference proteome</keyword>
<dbReference type="CDD" id="cd06960">
    <property type="entry name" value="NR_DBD_HNF4A"/>
    <property type="match status" value="1"/>
</dbReference>
<organism evidence="11 12">
    <name type="scientific">Pristionchus pacificus</name>
    <name type="common">Parasitic nematode worm</name>
    <dbReference type="NCBI Taxonomy" id="54126"/>
    <lineage>
        <taxon>Eukaryota</taxon>
        <taxon>Metazoa</taxon>
        <taxon>Ecdysozoa</taxon>
        <taxon>Nematoda</taxon>
        <taxon>Chromadorea</taxon>
        <taxon>Rhabditida</taxon>
        <taxon>Rhabditina</taxon>
        <taxon>Diplogasteromorpha</taxon>
        <taxon>Diplogasteroidea</taxon>
        <taxon>Neodiplogasteridae</taxon>
        <taxon>Pristionchus</taxon>
    </lineage>
</organism>
<dbReference type="GO" id="GO:0005634">
    <property type="term" value="C:nucleus"/>
    <property type="evidence" value="ECO:0000318"/>
    <property type="project" value="GO_Central"/>
</dbReference>
<keyword evidence="8" id="KW-0804">Transcription</keyword>
<evidence type="ECO:0000256" key="5">
    <source>
        <dbReference type="ARBA" id="ARBA00022833"/>
    </source>
</evidence>
<dbReference type="Pfam" id="PF00104">
    <property type="entry name" value="Hormone_recep"/>
    <property type="match status" value="1"/>
</dbReference>
<dbReference type="Gene3D" id="1.10.565.10">
    <property type="entry name" value="Retinoid X Receptor"/>
    <property type="match status" value="1"/>
</dbReference>
<dbReference type="Pfam" id="PF00105">
    <property type="entry name" value="zf-C4"/>
    <property type="match status" value="1"/>
</dbReference>
<gene>
    <name evidence="11" type="primary">WBGene00095610</name>
</gene>
<evidence type="ECO:0000256" key="4">
    <source>
        <dbReference type="ARBA" id="ARBA00022771"/>
    </source>
</evidence>
<accession>A0A2A6C4P5</accession>
<evidence type="ECO:0000256" key="8">
    <source>
        <dbReference type="ARBA" id="ARBA00023163"/>
    </source>
</evidence>
<dbReference type="SMART" id="SM00430">
    <property type="entry name" value="HOLI"/>
    <property type="match status" value="1"/>
</dbReference>
<comment type="similarity">
    <text evidence="2">Belongs to the nuclear hormone receptor family.</text>
</comment>
<evidence type="ECO:0000256" key="3">
    <source>
        <dbReference type="ARBA" id="ARBA00022723"/>
    </source>
</evidence>
<keyword evidence="9" id="KW-0675">Receptor</keyword>